<gene>
    <name evidence="2" type="ORF">POCTA_138.1.T0060431</name>
</gene>
<keyword evidence="1" id="KW-0812">Transmembrane</keyword>
<dbReference type="Proteomes" id="UP000683925">
    <property type="component" value="Unassembled WGS sequence"/>
</dbReference>
<reference evidence="2" key="1">
    <citation type="submission" date="2021-01" db="EMBL/GenBank/DDBJ databases">
        <authorList>
            <consortium name="Genoscope - CEA"/>
            <person name="William W."/>
        </authorList>
    </citation>
    <scope>NUCLEOTIDE SEQUENCE</scope>
</reference>
<dbReference type="EMBL" id="CAJJDP010000005">
    <property type="protein sequence ID" value="CAD8135522.1"/>
    <property type="molecule type" value="Genomic_DNA"/>
</dbReference>
<evidence type="ECO:0000313" key="2">
    <source>
        <dbReference type="EMBL" id="CAD8135522.1"/>
    </source>
</evidence>
<keyword evidence="1" id="KW-0472">Membrane</keyword>
<keyword evidence="3" id="KW-1185">Reference proteome</keyword>
<accession>A0A8S1S7Q1</accession>
<sequence length="42" mass="4881">MGQNFQNFVKKLLVIYLIGINKLFGEKVAVLILMSHKQNYQV</sequence>
<evidence type="ECO:0000313" key="3">
    <source>
        <dbReference type="Proteomes" id="UP000683925"/>
    </source>
</evidence>
<name>A0A8S1S7Q1_PAROT</name>
<proteinExistence type="predicted"/>
<feature type="transmembrane region" description="Helical" evidence="1">
    <location>
        <begin position="12"/>
        <end position="34"/>
    </location>
</feature>
<organism evidence="2 3">
    <name type="scientific">Paramecium octaurelia</name>
    <dbReference type="NCBI Taxonomy" id="43137"/>
    <lineage>
        <taxon>Eukaryota</taxon>
        <taxon>Sar</taxon>
        <taxon>Alveolata</taxon>
        <taxon>Ciliophora</taxon>
        <taxon>Intramacronucleata</taxon>
        <taxon>Oligohymenophorea</taxon>
        <taxon>Peniculida</taxon>
        <taxon>Parameciidae</taxon>
        <taxon>Paramecium</taxon>
    </lineage>
</organism>
<protein>
    <submittedName>
        <fullName evidence="2">Uncharacterized protein</fullName>
    </submittedName>
</protein>
<dbReference type="AlphaFoldDB" id="A0A8S1S7Q1"/>
<keyword evidence="1" id="KW-1133">Transmembrane helix</keyword>
<evidence type="ECO:0000256" key="1">
    <source>
        <dbReference type="SAM" id="Phobius"/>
    </source>
</evidence>
<comment type="caution">
    <text evidence="2">The sequence shown here is derived from an EMBL/GenBank/DDBJ whole genome shotgun (WGS) entry which is preliminary data.</text>
</comment>